<dbReference type="Proteomes" id="UP001220064">
    <property type="component" value="Chromosome"/>
</dbReference>
<evidence type="ECO:0008006" key="3">
    <source>
        <dbReference type="Google" id="ProtNLM"/>
    </source>
</evidence>
<proteinExistence type="predicted"/>
<accession>A0ABY7U8L9</accession>
<dbReference type="InterPro" id="IPR052552">
    <property type="entry name" value="YeaO-like"/>
</dbReference>
<reference evidence="1 2" key="1">
    <citation type="submission" date="2020-10" db="EMBL/GenBank/DDBJ databases">
        <title>Complete genome sequence of Corynebacterium massiliense DSM 45435, type strain of Corynebacterium massiliense.</title>
        <authorList>
            <person name="Busche T."/>
            <person name="Kalinowski J."/>
            <person name="Ruckert C."/>
        </authorList>
    </citation>
    <scope>NUCLEOTIDE SEQUENCE [LARGE SCALE GENOMIC DNA]</scope>
    <source>
        <strain evidence="1 2">DSM 45435</strain>
    </source>
</reference>
<keyword evidence="2" id="KW-1185">Reference proteome</keyword>
<name>A0ABY7U8L9_9CORY</name>
<dbReference type="PANTHER" id="PTHR36849">
    <property type="entry name" value="CYTOPLASMIC PROTEIN-RELATED"/>
    <property type="match status" value="1"/>
</dbReference>
<sequence length="125" mass="14253">MSEVQTAKVHDVVKDPGLLPDGSTAVLVDRMWPRGVAKDDVPYDEWFKDVAPSPELRKWWNHRAEDFDEFAERYRNELSSNDSEELERLTELVESSSGSGPVVLLFAAKDREVNHATVLAQWLRA</sequence>
<protein>
    <recommendedName>
        <fullName evidence="3">MarR family transcriptional regulator</fullName>
    </recommendedName>
</protein>
<dbReference type="EMBL" id="CP063189">
    <property type="protein sequence ID" value="WCZ32052.1"/>
    <property type="molecule type" value="Genomic_DNA"/>
</dbReference>
<dbReference type="PANTHER" id="PTHR36849:SF1">
    <property type="entry name" value="CYTOPLASMIC PROTEIN"/>
    <property type="match status" value="1"/>
</dbReference>
<evidence type="ECO:0000313" key="2">
    <source>
        <dbReference type="Proteomes" id="UP001220064"/>
    </source>
</evidence>
<dbReference type="RefSeq" id="WP_022863653.1">
    <property type="nucleotide sequence ID" value="NZ_ATVG01000013.1"/>
</dbReference>
<organism evidence="1 2">
    <name type="scientific">Corynebacterium massiliense DSM 45435</name>
    <dbReference type="NCBI Taxonomy" id="1121364"/>
    <lineage>
        <taxon>Bacteria</taxon>
        <taxon>Bacillati</taxon>
        <taxon>Actinomycetota</taxon>
        <taxon>Actinomycetes</taxon>
        <taxon>Mycobacteriales</taxon>
        <taxon>Corynebacteriaceae</taxon>
        <taxon>Corynebacterium</taxon>
    </lineage>
</organism>
<dbReference type="Pfam" id="PF22752">
    <property type="entry name" value="DUF488-N3i"/>
    <property type="match status" value="1"/>
</dbReference>
<evidence type="ECO:0000313" key="1">
    <source>
        <dbReference type="EMBL" id="WCZ32052.1"/>
    </source>
</evidence>
<gene>
    <name evidence="1" type="ORF">CMASS_02970</name>
</gene>